<feature type="region of interest" description="Disordered" evidence="1">
    <location>
        <begin position="760"/>
        <end position="802"/>
    </location>
</feature>
<dbReference type="PANTHER" id="PTHR36193:SF24">
    <property type="entry name" value="LIPASE MATURATION FACTOR"/>
    <property type="match status" value="1"/>
</dbReference>
<reference evidence="2" key="1">
    <citation type="submission" date="2021-02" db="EMBL/GenBank/DDBJ databases">
        <authorList>
            <person name="Dougan E. K."/>
            <person name="Rhodes N."/>
            <person name="Thang M."/>
            <person name="Chan C."/>
        </authorList>
    </citation>
    <scope>NUCLEOTIDE SEQUENCE</scope>
</reference>
<evidence type="ECO:0000313" key="3">
    <source>
        <dbReference type="Proteomes" id="UP000626109"/>
    </source>
</evidence>
<organism evidence="2 3">
    <name type="scientific">Polarella glacialis</name>
    <name type="common">Dinoflagellate</name>
    <dbReference type="NCBI Taxonomy" id="89957"/>
    <lineage>
        <taxon>Eukaryota</taxon>
        <taxon>Sar</taxon>
        <taxon>Alveolata</taxon>
        <taxon>Dinophyceae</taxon>
        <taxon>Suessiales</taxon>
        <taxon>Suessiaceae</taxon>
        <taxon>Polarella</taxon>
    </lineage>
</organism>
<feature type="region of interest" description="Disordered" evidence="1">
    <location>
        <begin position="135"/>
        <end position="187"/>
    </location>
</feature>
<feature type="region of interest" description="Disordered" evidence="1">
    <location>
        <begin position="531"/>
        <end position="550"/>
    </location>
</feature>
<dbReference type="AlphaFoldDB" id="A0A813LZS5"/>
<feature type="compositionally biased region" description="Low complexity" evidence="1">
    <location>
        <begin position="701"/>
        <end position="722"/>
    </location>
</feature>
<feature type="region of interest" description="Disordered" evidence="1">
    <location>
        <begin position="587"/>
        <end position="639"/>
    </location>
</feature>
<evidence type="ECO:0000313" key="2">
    <source>
        <dbReference type="EMBL" id="CAE8743480.1"/>
    </source>
</evidence>
<dbReference type="PANTHER" id="PTHR36193">
    <property type="entry name" value="PHISTB DOMAIN-CONTAINING RESA-LIKE PROTEIN 1"/>
    <property type="match status" value="1"/>
</dbReference>
<feature type="region of interest" description="Disordered" evidence="1">
    <location>
        <begin position="698"/>
        <end position="744"/>
    </location>
</feature>
<feature type="region of interest" description="Disordered" evidence="1">
    <location>
        <begin position="438"/>
        <end position="457"/>
    </location>
</feature>
<feature type="compositionally biased region" description="Polar residues" evidence="1">
    <location>
        <begin position="159"/>
        <end position="169"/>
    </location>
</feature>
<feature type="compositionally biased region" description="Low complexity" evidence="1">
    <location>
        <begin position="592"/>
        <end position="623"/>
    </location>
</feature>
<sequence>MRASPDGIEAHDIPAVVEVYSNSVRAWFVGLVVGQDAGLLTVRFVDGGGERKEKSSHCGDPRVAYFGSYTGWAGPPGIISVPSSTRPGQYSYLDPVVQQKFATSELAWQAYLERNLLDVDLSRELLPVCPAPAPVPASPQRCTGGEDFAQREFSGSGYGSPSENSAVPLNNNNNNSYNHNNNHNNNNSNVHSWATAYDLPPPLPAAPNVVDDAARMPALGMGASLGTPGIPVSWQLAQQQAAASVASSRMVSQDTPDGVDIQETVPPWAVSSSRSQNEQGPVSYPYASPAAAEPYRSSFVDAGAAWEPQQHRPGPYPCASPVADEPYRSTPADAGAEWQLPPIRHGHACNYPCASPDAAEPYRPASADASAKRQFPHSRQAMPVSYPAASPVPAHSCSLLDAAFAADEDETMTSFVFRGHGSEGQTGELRVVIEGAPPGSHRQQQQPHAPVAQAAARPVAPQVSPLQRRPEGPMVMAALQPAAGCGLGPGRVEALVARPAPAAHAAARRLDFGTELQQQQQLQPRIAEFAQARPAPCSRPEAPSWESGRVSGMGGYGNVSGGFSGGGSSGSSAAVGGMSSWAIDVKAEQHHQQQQQQQHQQHQQQQQQHQHQQQQQQQQQQQHRPSQQPEARPRGAQDKVALPSFSARQPTGAANCQSAYLGALGAQLPTASSEAACGRLAGLAEARREPPRPVANAALVQQQRHQQQQQQQQQGQQQQQEQGPSLADSALLGGRTMDSLPWDEPKFVAGDFQSGLARELEQARQAAVEAVHRSRGTAGGSPDAPGMGGRGGALLQNRVLSL</sequence>
<accession>A0A813LZS5</accession>
<proteinExistence type="predicted"/>
<name>A0A813LZS5_POLGL</name>
<dbReference type="EMBL" id="CAJNNW010037647">
    <property type="protein sequence ID" value="CAE8743480.1"/>
    <property type="molecule type" value="Genomic_DNA"/>
</dbReference>
<feature type="compositionally biased region" description="Low complexity" evidence="1">
    <location>
        <begin position="441"/>
        <end position="457"/>
    </location>
</feature>
<protein>
    <submittedName>
        <fullName evidence="2">Uncharacterized protein</fullName>
    </submittedName>
</protein>
<comment type="caution">
    <text evidence="2">The sequence shown here is derived from an EMBL/GenBank/DDBJ whole genome shotgun (WGS) entry which is preliminary data.</text>
</comment>
<feature type="compositionally biased region" description="Low complexity" evidence="1">
    <location>
        <begin position="170"/>
        <end position="187"/>
    </location>
</feature>
<evidence type="ECO:0000256" key="1">
    <source>
        <dbReference type="SAM" id="MobiDB-lite"/>
    </source>
</evidence>
<dbReference type="Proteomes" id="UP000626109">
    <property type="component" value="Unassembled WGS sequence"/>
</dbReference>
<gene>
    <name evidence="2" type="ORF">PGLA2088_LOCUS51417</name>
</gene>